<feature type="domain" description="Chorismate mutase" evidence="3">
    <location>
        <begin position="152"/>
        <end position="238"/>
    </location>
</feature>
<accession>A0A7W4VR97</accession>
<dbReference type="InterPro" id="IPR016181">
    <property type="entry name" value="Acyl_CoA_acyltransferase"/>
</dbReference>
<dbReference type="PROSITE" id="PS51186">
    <property type="entry name" value="GNAT"/>
    <property type="match status" value="1"/>
</dbReference>
<dbReference type="GO" id="GO:0046417">
    <property type="term" value="P:chorismate metabolic process"/>
    <property type="evidence" value="ECO:0007669"/>
    <property type="project" value="InterPro"/>
</dbReference>
<dbReference type="InterPro" id="IPR036979">
    <property type="entry name" value="CM_dom_sf"/>
</dbReference>
<dbReference type="InterPro" id="IPR002701">
    <property type="entry name" value="CM_II_prokaryot"/>
</dbReference>
<dbReference type="RefSeq" id="WP_183590361.1">
    <property type="nucleotide sequence ID" value="NZ_JACHWR010000001.1"/>
</dbReference>
<dbReference type="SUPFAM" id="SSF55729">
    <property type="entry name" value="Acyl-CoA N-acyltransferases (Nat)"/>
    <property type="match status" value="1"/>
</dbReference>
<keyword evidence="6" id="KW-1185">Reference proteome</keyword>
<keyword evidence="1 5" id="KW-0808">Transferase</keyword>
<organism evidence="5 6">
    <name type="scientific">Nocardioides soli</name>
    <dbReference type="NCBI Taxonomy" id="1036020"/>
    <lineage>
        <taxon>Bacteria</taxon>
        <taxon>Bacillati</taxon>
        <taxon>Actinomycetota</taxon>
        <taxon>Actinomycetes</taxon>
        <taxon>Propionibacteriales</taxon>
        <taxon>Nocardioidaceae</taxon>
        <taxon>Nocardioides</taxon>
    </lineage>
</organism>
<sequence>MPTDPELTLRRAEPEDAEALADLYSAARVAAVPQMPPALHTNAEDRQWMAGQLARVDHEGWLAEHDGRVIGYALITPTWLDHLFVHPEHLGSGTGAVLLDLVKSLRPDGFALWVFESNEGARRFYARHGLVELERTDGSGNEERAPDVRMAWPGAEPLRFYRGLIDEVDEQLGDLLARRVALTRAVQRIKHDTSRDAGREREIAAALARRAPELGEERLARIVHTIITESLEAAREGGVGAHGG</sequence>
<evidence type="ECO:0000256" key="1">
    <source>
        <dbReference type="ARBA" id="ARBA00022679"/>
    </source>
</evidence>
<dbReference type="Gene3D" id="3.40.630.30">
    <property type="match status" value="1"/>
</dbReference>
<dbReference type="Gene3D" id="1.20.59.10">
    <property type="entry name" value="Chorismate mutase"/>
    <property type="match status" value="1"/>
</dbReference>
<proteinExistence type="predicted"/>
<feature type="domain" description="N-acetyltransferase" evidence="4">
    <location>
        <begin position="7"/>
        <end position="155"/>
    </location>
</feature>
<dbReference type="EMBL" id="JACHWR010000001">
    <property type="protein sequence ID" value="MBB3040315.1"/>
    <property type="molecule type" value="Genomic_DNA"/>
</dbReference>
<name>A0A7W4VR97_9ACTN</name>
<dbReference type="GO" id="GO:0004106">
    <property type="term" value="F:chorismate mutase activity"/>
    <property type="evidence" value="ECO:0007669"/>
    <property type="project" value="InterPro"/>
</dbReference>
<dbReference type="AlphaFoldDB" id="A0A7W4VR97"/>
<dbReference type="PROSITE" id="PS51168">
    <property type="entry name" value="CHORISMATE_MUT_2"/>
    <property type="match status" value="1"/>
</dbReference>
<dbReference type="Pfam" id="PF00583">
    <property type="entry name" value="Acetyltransf_1"/>
    <property type="match status" value="1"/>
</dbReference>
<evidence type="ECO:0000259" key="4">
    <source>
        <dbReference type="PROSITE" id="PS51186"/>
    </source>
</evidence>
<dbReference type="InterPro" id="IPR000182">
    <property type="entry name" value="GNAT_dom"/>
</dbReference>
<dbReference type="CDD" id="cd04301">
    <property type="entry name" value="NAT_SF"/>
    <property type="match status" value="1"/>
</dbReference>
<dbReference type="Pfam" id="PF01817">
    <property type="entry name" value="CM_2"/>
    <property type="match status" value="1"/>
</dbReference>
<evidence type="ECO:0000259" key="3">
    <source>
        <dbReference type="PROSITE" id="PS51168"/>
    </source>
</evidence>
<protein>
    <submittedName>
        <fullName evidence="5">Chorismate mutase/GNAT superfamily N-acetyltransferase</fullName>
    </submittedName>
</protein>
<evidence type="ECO:0000313" key="5">
    <source>
        <dbReference type="EMBL" id="MBB3040315.1"/>
    </source>
</evidence>
<reference evidence="5 6" key="1">
    <citation type="submission" date="2020-08" db="EMBL/GenBank/DDBJ databases">
        <title>Sequencing the genomes of 1000 actinobacteria strains.</title>
        <authorList>
            <person name="Klenk H.-P."/>
        </authorList>
    </citation>
    <scope>NUCLEOTIDE SEQUENCE [LARGE SCALE GENOMIC DNA]</scope>
    <source>
        <strain evidence="5 6">DSM 105498</strain>
    </source>
</reference>
<keyword evidence="2" id="KW-0012">Acyltransferase</keyword>
<dbReference type="InterPro" id="IPR050832">
    <property type="entry name" value="Bact_Acetyltransf"/>
</dbReference>
<gene>
    <name evidence="5" type="ORF">FHU40_000116</name>
</gene>
<dbReference type="InterPro" id="IPR036263">
    <property type="entry name" value="Chorismate_II_sf"/>
</dbReference>
<dbReference type="SMART" id="SM00830">
    <property type="entry name" value="CM_2"/>
    <property type="match status" value="1"/>
</dbReference>
<dbReference type="PANTHER" id="PTHR43877">
    <property type="entry name" value="AMINOALKYLPHOSPHONATE N-ACETYLTRANSFERASE-RELATED-RELATED"/>
    <property type="match status" value="1"/>
</dbReference>
<dbReference type="GO" id="GO:0016747">
    <property type="term" value="F:acyltransferase activity, transferring groups other than amino-acyl groups"/>
    <property type="evidence" value="ECO:0007669"/>
    <property type="project" value="InterPro"/>
</dbReference>
<dbReference type="SUPFAM" id="SSF48600">
    <property type="entry name" value="Chorismate mutase II"/>
    <property type="match status" value="1"/>
</dbReference>
<evidence type="ECO:0000256" key="2">
    <source>
        <dbReference type="ARBA" id="ARBA00023315"/>
    </source>
</evidence>
<evidence type="ECO:0000313" key="6">
    <source>
        <dbReference type="Proteomes" id="UP000589626"/>
    </source>
</evidence>
<dbReference type="Proteomes" id="UP000589626">
    <property type="component" value="Unassembled WGS sequence"/>
</dbReference>
<comment type="caution">
    <text evidence="5">The sequence shown here is derived from an EMBL/GenBank/DDBJ whole genome shotgun (WGS) entry which is preliminary data.</text>
</comment>